<evidence type="ECO:0000313" key="5">
    <source>
        <dbReference type="Proteomes" id="UP001176021"/>
    </source>
</evidence>
<dbReference type="SUPFAM" id="SSF52218">
    <property type="entry name" value="Flavoproteins"/>
    <property type="match status" value="1"/>
</dbReference>
<evidence type="ECO:0000259" key="3">
    <source>
        <dbReference type="Pfam" id="PF03358"/>
    </source>
</evidence>
<dbReference type="PANTHER" id="PTHR43278">
    <property type="entry name" value="NAD(P)H-DEPENDENT FMN-CONTAINING OXIDOREDUCTASE YWQN-RELATED"/>
    <property type="match status" value="1"/>
</dbReference>
<dbReference type="InterPro" id="IPR029039">
    <property type="entry name" value="Flavoprotein-like_sf"/>
</dbReference>
<evidence type="ECO:0000256" key="2">
    <source>
        <dbReference type="ARBA" id="ARBA00022643"/>
    </source>
</evidence>
<protein>
    <submittedName>
        <fullName evidence="4">Flavodoxin family protein</fullName>
    </submittedName>
</protein>
<sequence length="215" mass="24070">MKIMAINGSPRKNGNTATLLNKSREGATSNGAETELINLYDLQYRGCISCFSCKRIGGKSYGKCAVNDELTPVLKKIETADAIILGSPINFGKETGLMSSCLERLLFQYLVYDSEYSSLFGRKIQTGFIYTMGLNEKQAKIKGYHTLINSNEFFLAKMLGSSETLLAYDTYQFDDYSKYFCPVFSEEHKAKVKATQFPLDCEKAFDMGVRFANAK</sequence>
<dbReference type="InterPro" id="IPR005025">
    <property type="entry name" value="FMN_Rdtase-like_dom"/>
</dbReference>
<feature type="domain" description="NADPH-dependent FMN reductase-like" evidence="3">
    <location>
        <begin position="1"/>
        <end position="107"/>
    </location>
</feature>
<accession>A0ABT8QUF6</accession>
<gene>
    <name evidence="4" type="ORF">M8H41_16695</name>
</gene>
<keyword evidence="2" id="KW-0288">FMN</keyword>
<reference evidence="4" key="1">
    <citation type="submission" date="2022-05" db="EMBL/GenBank/DDBJ databases">
        <title>Expanded diversity of anoxic marine methylotrophy in a Black Sea sulfate reducing microorganism.</title>
        <authorList>
            <person name="Fischer P.Q."/>
            <person name="Stams A.J.M."/>
            <person name="Villanueva L."/>
            <person name="Sousa D.Z."/>
        </authorList>
    </citation>
    <scope>NUCLEOTIDE SEQUENCE</scope>
    <source>
        <strain evidence="4">P130</strain>
    </source>
</reference>
<evidence type="ECO:0000313" key="4">
    <source>
        <dbReference type="EMBL" id="MDO0824477.1"/>
    </source>
</evidence>
<name>A0ABT8QUF6_9FIRM</name>
<keyword evidence="5" id="KW-1185">Reference proteome</keyword>
<dbReference type="Pfam" id="PF03358">
    <property type="entry name" value="FMN_red"/>
    <property type="match status" value="1"/>
</dbReference>
<dbReference type="EMBL" id="JAMJEV010000014">
    <property type="protein sequence ID" value="MDO0824477.1"/>
    <property type="molecule type" value="Genomic_DNA"/>
</dbReference>
<dbReference type="RefSeq" id="WP_252468087.1">
    <property type="nucleotide sequence ID" value="NZ_JAMHFY010000004.1"/>
</dbReference>
<dbReference type="Proteomes" id="UP001176021">
    <property type="component" value="Unassembled WGS sequence"/>
</dbReference>
<proteinExistence type="predicted"/>
<dbReference type="InterPro" id="IPR051796">
    <property type="entry name" value="ISF_SsuE-like"/>
</dbReference>
<keyword evidence="1" id="KW-0285">Flavoprotein</keyword>
<comment type="caution">
    <text evidence="4">The sequence shown here is derived from an EMBL/GenBank/DDBJ whole genome shotgun (WGS) entry which is preliminary data.</text>
</comment>
<organism evidence="4 5">
    <name type="scientific">Desulfosporosinus nitroreducens</name>
    <dbReference type="NCBI Taxonomy" id="2018668"/>
    <lineage>
        <taxon>Bacteria</taxon>
        <taxon>Bacillati</taxon>
        <taxon>Bacillota</taxon>
        <taxon>Clostridia</taxon>
        <taxon>Eubacteriales</taxon>
        <taxon>Desulfitobacteriaceae</taxon>
        <taxon>Desulfosporosinus</taxon>
    </lineage>
</organism>
<dbReference type="Gene3D" id="3.40.50.360">
    <property type="match status" value="1"/>
</dbReference>
<dbReference type="PANTHER" id="PTHR43278:SF2">
    <property type="entry name" value="IRON-SULFUR FLAVOPROTEIN"/>
    <property type="match status" value="1"/>
</dbReference>
<evidence type="ECO:0000256" key="1">
    <source>
        <dbReference type="ARBA" id="ARBA00022630"/>
    </source>
</evidence>